<feature type="domain" description="4Fe-4S ferredoxin-type" evidence="9">
    <location>
        <begin position="1"/>
        <end position="28"/>
    </location>
</feature>
<evidence type="ECO:0000313" key="11">
    <source>
        <dbReference type="Proteomes" id="UP000275925"/>
    </source>
</evidence>
<name>A0A388THS7_9BACT</name>
<keyword evidence="11" id="KW-1185">Reference proteome</keyword>
<reference evidence="10 11" key="1">
    <citation type="journal article" date="2019" name="ISME J.">
        <title>Genome analyses of uncultured TG2/ZB3 bacteria in 'Margulisbacteria' specifically attached to ectosymbiotic spirochetes of protists in the termite gut.</title>
        <authorList>
            <person name="Utami Y.D."/>
            <person name="Kuwahara H."/>
            <person name="Igai K."/>
            <person name="Murakami T."/>
            <person name="Sugaya K."/>
            <person name="Morikawa T."/>
            <person name="Nagura Y."/>
            <person name="Yuki M."/>
            <person name="Deevong P."/>
            <person name="Inoue T."/>
            <person name="Kihara K."/>
            <person name="Lo N."/>
            <person name="Yamada A."/>
            <person name="Ohkuma M."/>
            <person name="Hongoh Y."/>
        </authorList>
    </citation>
    <scope>NUCLEOTIDE SEQUENCE [LARGE SCALE GENOMIC DNA]</scope>
    <source>
        <strain evidence="10">NkOx7-02</strain>
    </source>
</reference>
<evidence type="ECO:0000256" key="6">
    <source>
        <dbReference type="ARBA" id="ARBA00022982"/>
    </source>
</evidence>
<evidence type="ECO:0000256" key="4">
    <source>
        <dbReference type="ARBA" id="ARBA00022485"/>
    </source>
</evidence>
<dbReference type="EMBL" id="BGZO01000030">
    <property type="protein sequence ID" value="GBR76514.1"/>
    <property type="molecule type" value="Genomic_DNA"/>
</dbReference>
<dbReference type="InterPro" id="IPR050157">
    <property type="entry name" value="PSI_iron-sulfur_center"/>
</dbReference>
<dbReference type="PANTHER" id="PTHR24960">
    <property type="entry name" value="PHOTOSYSTEM I IRON-SULFUR CENTER-RELATED"/>
    <property type="match status" value="1"/>
</dbReference>
<dbReference type="GO" id="GO:0046872">
    <property type="term" value="F:metal ion binding"/>
    <property type="evidence" value="ECO:0007669"/>
    <property type="project" value="UniProtKB-KW"/>
</dbReference>
<keyword evidence="4" id="KW-0004">4Fe-4S</keyword>
<comment type="caution">
    <text evidence="10">The sequence shown here is derived from an EMBL/GenBank/DDBJ whole genome shotgun (WGS) entry which is preliminary data.</text>
</comment>
<keyword evidence="6" id="KW-0249">Electron transport</keyword>
<keyword evidence="5" id="KW-0479">Metal-binding</keyword>
<gene>
    <name evidence="10" type="ORF">NO2_1047</name>
</gene>
<dbReference type="FunFam" id="3.30.70.20:FF:000045">
    <property type="entry name" value="Ferredoxin, 4Fe-4S"/>
    <property type="match status" value="1"/>
</dbReference>
<sequence length="58" mass="5753">MSHTISEDCISCGACSGECPEQAISEGDGKYEIDAARCVDCGACAGVCPVEAISAPAA</sequence>
<dbReference type="AlphaFoldDB" id="A0A388THS7"/>
<keyword evidence="7" id="KW-0408">Iron</keyword>
<evidence type="ECO:0000256" key="3">
    <source>
        <dbReference type="ARBA" id="ARBA00022448"/>
    </source>
</evidence>
<dbReference type="GO" id="GO:0005737">
    <property type="term" value="C:cytoplasm"/>
    <property type="evidence" value="ECO:0007669"/>
    <property type="project" value="TreeGrafter"/>
</dbReference>
<evidence type="ECO:0000256" key="5">
    <source>
        <dbReference type="ARBA" id="ARBA00022723"/>
    </source>
</evidence>
<evidence type="ECO:0000256" key="2">
    <source>
        <dbReference type="ARBA" id="ARBA00003532"/>
    </source>
</evidence>
<feature type="domain" description="4Fe-4S ferredoxin-type" evidence="9">
    <location>
        <begin position="29"/>
        <end position="58"/>
    </location>
</feature>
<dbReference type="Proteomes" id="UP000275925">
    <property type="component" value="Unassembled WGS sequence"/>
</dbReference>
<proteinExistence type="predicted"/>
<dbReference type="PANTHER" id="PTHR24960:SF79">
    <property type="entry name" value="PHOTOSYSTEM I IRON-SULFUR CENTER"/>
    <property type="match status" value="1"/>
</dbReference>
<dbReference type="PROSITE" id="PS00198">
    <property type="entry name" value="4FE4S_FER_1"/>
    <property type="match status" value="1"/>
</dbReference>
<keyword evidence="8" id="KW-0411">Iron-sulfur</keyword>
<evidence type="ECO:0000256" key="8">
    <source>
        <dbReference type="ARBA" id="ARBA00023014"/>
    </source>
</evidence>
<evidence type="ECO:0000313" key="10">
    <source>
        <dbReference type="EMBL" id="GBR76514.1"/>
    </source>
</evidence>
<dbReference type="Pfam" id="PF13187">
    <property type="entry name" value="Fer4_9"/>
    <property type="match status" value="1"/>
</dbReference>
<dbReference type="InterPro" id="IPR017896">
    <property type="entry name" value="4Fe4S_Fe-S-bd"/>
</dbReference>
<evidence type="ECO:0000256" key="7">
    <source>
        <dbReference type="ARBA" id="ARBA00023004"/>
    </source>
</evidence>
<evidence type="ECO:0000256" key="1">
    <source>
        <dbReference type="ARBA" id="ARBA00001966"/>
    </source>
</evidence>
<evidence type="ECO:0000259" key="9">
    <source>
        <dbReference type="PROSITE" id="PS51379"/>
    </source>
</evidence>
<dbReference type="SUPFAM" id="SSF54862">
    <property type="entry name" value="4Fe-4S ferredoxins"/>
    <property type="match status" value="1"/>
</dbReference>
<accession>A0A388THS7</accession>
<dbReference type="InterPro" id="IPR017900">
    <property type="entry name" value="4Fe4S_Fe_S_CS"/>
</dbReference>
<comment type="function">
    <text evidence="2">Ferredoxins are iron-sulfur proteins that transfer electrons in a wide variety of metabolic reactions.</text>
</comment>
<keyword evidence="3" id="KW-0813">Transport</keyword>
<dbReference type="Gene3D" id="3.30.70.20">
    <property type="match status" value="1"/>
</dbReference>
<dbReference type="PROSITE" id="PS51379">
    <property type="entry name" value="4FE4S_FER_2"/>
    <property type="match status" value="2"/>
</dbReference>
<organism evidence="10 11">
    <name type="scientific">Candidatus Termititenax persephonae</name>
    <dbReference type="NCBI Taxonomy" id="2218525"/>
    <lineage>
        <taxon>Bacteria</taxon>
        <taxon>Bacillati</taxon>
        <taxon>Candidatus Margulisiibacteriota</taxon>
        <taxon>Candidatus Termititenacia</taxon>
        <taxon>Candidatus Termititenacales</taxon>
        <taxon>Candidatus Termititenacaceae</taxon>
        <taxon>Candidatus Termititenax</taxon>
    </lineage>
</organism>
<protein>
    <submittedName>
        <fullName evidence="10">Ferredoxin</fullName>
    </submittedName>
</protein>
<comment type="cofactor">
    <cofactor evidence="1">
        <name>[4Fe-4S] cluster</name>
        <dbReference type="ChEBI" id="CHEBI:49883"/>
    </cofactor>
</comment>
<dbReference type="GO" id="GO:0051539">
    <property type="term" value="F:4 iron, 4 sulfur cluster binding"/>
    <property type="evidence" value="ECO:0007669"/>
    <property type="project" value="UniProtKB-KW"/>
</dbReference>